<feature type="non-terminal residue" evidence="1">
    <location>
        <position position="1"/>
    </location>
</feature>
<feature type="non-terminal residue" evidence="1">
    <location>
        <position position="77"/>
    </location>
</feature>
<comment type="caution">
    <text evidence="1">The sequence shown here is derived from an EMBL/GenBank/DDBJ whole genome shotgun (WGS) entry which is preliminary data.</text>
</comment>
<protein>
    <submittedName>
        <fullName evidence="1">Uncharacterized protein</fullName>
    </submittedName>
</protein>
<evidence type="ECO:0000313" key="1">
    <source>
        <dbReference type="EMBL" id="MDK7294450.1"/>
    </source>
</evidence>
<sequence>NTDAAEEIRTEGWLQGWAAGRDLDGDEDAIPYLRNTPAGRALMAEAWDALIESMSASGEFHDVDLRTMQRLNPYRDG</sequence>
<proteinExistence type="predicted"/>
<dbReference type="AlphaFoldDB" id="A0AAW6YLX0"/>
<organism evidence="1 2">
    <name type="scientific">Streptococcus pasteurianus</name>
    <dbReference type="NCBI Taxonomy" id="197614"/>
    <lineage>
        <taxon>Bacteria</taxon>
        <taxon>Bacillati</taxon>
        <taxon>Bacillota</taxon>
        <taxon>Bacilli</taxon>
        <taxon>Lactobacillales</taxon>
        <taxon>Streptococcaceae</taxon>
        <taxon>Streptococcus</taxon>
    </lineage>
</organism>
<evidence type="ECO:0000313" key="2">
    <source>
        <dbReference type="Proteomes" id="UP001237917"/>
    </source>
</evidence>
<name>A0AAW6YLX0_9STRE</name>
<dbReference type="Proteomes" id="UP001237917">
    <property type="component" value="Unassembled WGS sequence"/>
</dbReference>
<dbReference type="RefSeq" id="WP_285362753.1">
    <property type="nucleotide sequence ID" value="NZ_JASOPU010000563.1"/>
</dbReference>
<dbReference type="EMBL" id="JASOPU010000563">
    <property type="protein sequence ID" value="MDK7294450.1"/>
    <property type="molecule type" value="Genomic_DNA"/>
</dbReference>
<accession>A0AAW6YLX0</accession>
<gene>
    <name evidence="1" type="ORF">QP487_13625</name>
</gene>
<reference evidence="1" key="1">
    <citation type="submission" date="2023-05" db="EMBL/GenBank/DDBJ databases">
        <title>Cataloging the Phylogenetic Diversity of Human Bladder Bacteria.</title>
        <authorList>
            <person name="Du J."/>
        </authorList>
    </citation>
    <scope>NUCLEOTIDE SEQUENCE</scope>
    <source>
        <strain evidence="1">UMB0765</strain>
    </source>
</reference>